<dbReference type="Proteomes" id="UP001141806">
    <property type="component" value="Unassembled WGS sequence"/>
</dbReference>
<sequence>MAVCGLQHIFEKPLPENPTLIESLSQWNRHQMKTRKSIDISSFSEIFGELHFHEKNINKNPDPSLSPQSPFSLQSVLIEDKVDNADGKKENTDDNLSPSSSSSSSSNWSSLSSLDAVDHHHFQSNNHNLYESFSHKSPKTSESLQLCTEGLGSESADDVEDFTPRISPYEGFVFDDSNTNEEDENEEEAMGKSSVTMHFMPSLPDRSRNSSRRSSFGSGSGSVSPSFPPPISCIGRSGKPWVCFRSYRSDGRFILKEIRIPTQEFLSSCREDGRLKLRFVQPNEEIPEEEEEEGEEEDNVVDDEVLGGENREADDQGDVC</sequence>
<dbReference type="PANTHER" id="PTHR33155">
    <property type="entry name" value="FANTASTIC FOUR-LIKE PROTEIN (DUF3049)"/>
    <property type="match status" value="1"/>
</dbReference>
<evidence type="ECO:0000313" key="5">
    <source>
        <dbReference type="Proteomes" id="UP001141806"/>
    </source>
</evidence>
<feature type="compositionally biased region" description="Low complexity" evidence="2">
    <location>
        <begin position="96"/>
        <end position="110"/>
    </location>
</feature>
<accession>A0A9Q0QSV6</accession>
<feature type="compositionally biased region" description="Acidic residues" evidence="2">
    <location>
        <begin position="178"/>
        <end position="188"/>
    </location>
</feature>
<keyword evidence="5" id="KW-1185">Reference proteome</keyword>
<feature type="region of interest" description="Disordered" evidence="2">
    <location>
        <begin position="170"/>
        <end position="230"/>
    </location>
</feature>
<name>A0A9Q0QSV6_9MAGN</name>
<feature type="domain" description="FAF" evidence="3">
    <location>
        <begin position="226"/>
        <end position="279"/>
    </location>
</feature>
<proteinExistence type="inferred from homology"/>
<dbReference type="Pfam" id="PF11250">
    <property type="entry name" value="FAF"/>
    <property type="match status" value="1"/>
</dbReference>
<evidence type="ECO:0000256" key="1">
    <source>
        <dbReference type="ARBA" id="ARBA00008690"/>
    </source>
</evidence>
<feature type="compositionally biased region" description="Low complexity" evidence="2">
    <location>
        <begin position="212"/>
        <end position="225"/>
    </location>
</feature>
<feature type="compositionally biased region" description="Acidic residues" evidence="2">
    <location>
        <begin position="285"/>
        <end position="306"/>
    </location>
</feature>
<reference evidence="4" key="1">
    <citation type="journal article" date="2023" name="Plant J.">
        <title>The genome of the king protea, Protea cynaroides.</title>
        <authorList>
            <person name="Chang J."/>
            <person name="Duong T.A."/>
            <person name="Schoeman C."/>
            <person name="Ma X."/>
            <person name="Roodt D."/>
            <person name="Barker N."/>
            <person name="Li Z."/>
            <person name="Van de Peer Y."/>
            <person name="Mizrachi E."/>
        </authorList>
    </citation>
    <scope>NUCLEOTIDE SEQUENCE</scope>
    <source>
        <tissue evidence="4">Young leaves</tissue>
    </source>
</reference>
<dbReference type="InterPro" id="IPR021410">
    <property type="entry name" value="FAF"/>
</dbReference>
<organism evidence="4 5">
    <name type="scientific">Protea cynaroides</name>
    <dbReference type="NCBI Taxonomy" id="273540"/>
    <lineage>
        <taxon>Eukaryota</taxon>
        <taxon>Viridiplantae</taxon>
        <taxon>Streptophyta</taxon>
        <taxon>Embryophyta</taxon>
        <taxon>Tracheophyta</taxon>
        <taxon>Spermatophyta</taxon>
        <taxon>Magnoliopsida</taxon>
        <taxon>Proteales</taxon>
        <taxon>Proteaceae</taxon>
        <taxon>Protea</taxon>
    </lineage>
</organism>
<evidence type="ECO:0000259" key="3">
    <source>
        <dbReference type="Pfam" id="PF11250"/>
    </source>
</evidence>
<protein>
    <recommendedName>
        <fullName evidence="3">FAF domain-containing protein</fullName>
    </recommendedName>
</protein>
<comment type="caution">
    <text evidence="4">The sequence shown here is derived from an EMBL/GenBank/DDBJ whole genome shotgun (WGS) entry which is preliminary data.</text>
</comment>
<feature type="region of interest" description="Disordered" evidence="2">
    <location>
        <begin position="85"/>
        <end position="110"/>
    </location>
</feature>
<comment type="similarity">
    <text evidence="1">Belongs to the fantastic four family.</text>
</comment>
<evidence type="ECO:0000256" key="2">
    <source>
        <dbReference type="SAM" id="MobiDB-lite"/>
    </source>
</evidence>
<dbReference type="EMBL" id="JAMYWD010000005">
    <property type="protein sequence ID" value="KAJ4970633.1"/>
    <property type="molecule type" value="Genomic_DNA"/>
</dbReference>
<gene>
    <name evidence="4" type="ORF">NE237_003732</name>
</gene>
<evidence type="ECO:0000313" key="4">
    <source>
        <dbReference type="EMBL" id="KAJ4970633.1"/>
    </source>
</evidence>
<dbReference type="AlphaFoldDB" id="A0A9Q0QSV6"/>
<feature type="region of interest" description="Disordered" evidence="2">
    <location>
        <begin position="280"/>
        <end position="320"/>
    </location>
</feature>
<dbReference type="InterPro" id="IPR046431">
    <property type="entry name" value="FAF_dom"/>
</dbReference>
<dbReference type="PANTHER" id="PTHR33155:SF9">
    <property type="entry name" value="FANTASTIC FOUR-LIKE PROTEIN (DUF3049)"/>
    <property type="match status" value="1"/>
</dbReference>
<dbReference type="OrthoDB" id="676808at2759"/>